<keyword evidence="2" id="KW-0472">Membrane</keyword>
<feature type="transmembrane region" description="Helical" evidence="2">
    <location>
        <begin position="397"/>
        <end position="419"/>
    </location>
</feature>
<accession>A0A1S1PKI5</accession>
<feature type="region of interest" description="Disordered" evidence="1">
    <location>
        <begin position="1"/>
        <end position="75"/>
    </location>
</feature>
<dbReference type="EMBL" id="MAXA01000257">
    <property type="protein sequence ID" value="OHV21162.1"/>
    <property type="molecule type" value="Genomic_DNA"/>
</dbReference>
<organism evidence="3 4">
    <name type="scientific">Parafrankia soli</name>
    <dbReference type="NCBI Taxonomy" id="2599596"/>
    <lineage>
        <taxon>Bacteria</taxon>
        <taxon>Bacillati</taxon>
        <taxon>Actinomycetota</taxon>
        <taxon>Actinomycetes</taxon>
        <taxon>Frankiales</taxon>
        <taxon>Frankiaceae</taxon>
        <taxon>Parafrankia</taxon>
    </lineage>
</organism>
<evidence type="ECO:0000256" key="1">
    <source>
        <dbReference type="SAM" id="MobiDB-lite"/>
    </source>
</evidence>
<dbReference type="Proteomes" id="UP000179769">
    <property type="component" value="Unassembled WGS sequence"/>
</dbReference>
<feature type="transmembrane region" description="Helical" evidence="2">
    <location>
        <begin position="323"/>
        <end position="346"/>
    </location>
</feature>
<feature type="transmembrane region" description="Helical" evidence="2">
    <location>
        <begin position="222"/>
        <end position="241"/>
    </location>
</feature>
<evidence type="ECO:0000256" key="2">
    <source>
        <dbReference type="SAM" id="Phobius"/>
    </source>
</evidence>
<keyword evidence="2" id="KW-1133">Transmembrane helix</keyword>
<feature type="transmembrane region" description="Helical" evidence="2">
    <location>
        <begin position="131"/>
        <end position="154"/>
    </location>
</feature>
<evidence type="ECO:0000313" key="4">
    <source>
        <dbReference type="Proteomes" id="UP000179769"/>
    </source>
</evidence>
<reference evidence="4" key="1">
    <citation type="submission" date="2016-07" db="EMBL/GenBank/DDBJ databases">
        <title>Frankia sp. NRRL B-16219 Genome sequencing.</title>
        <authorList>
            <person name="Ghodhbane-Gtari F."/>
            <person name="Swanson E."/>
            <person name="Gueddou A."/>
            <person name="Louati M."/>
            <person name="Nouioui I."/>
            <person name="Hezbri K."/>
            <person name="Abebe-Akele F."/>
            <person name="Simpson S."/>
            <person name="Morris K."/>
            <person name="Thomas K."/>
            <person name="Gtari M."/>
            <person name="Tisa L.S."/>
        </authorList>
    </citation>
    <scope>NUCLEOTIDE SEQUENCE [LARGE SCALE GENOMIC DNA]</scope>
    <source>
        <strain evidence="4">NRRL B-16219</strain>
    </source>
</reference>
<dbReference type="AlphaFoldDB" id="A0A1S1PKI5"/>
<dbReference type="OrthoDB" id="3218210at2"/>
<protein>
    <submittedName>
        <fullName evidence="3">Uncharacterized protein</fullName>
    </submittedName>
</protein>
<sequence length="425" mass="40143">MTALGAGVRGRLTHGHMQPPLGPGIFVDRPWQHGAVPTPEPGSPGSPEVARPVGAARPAEPDLPDPSVAPGEPDLPVPSVLPGGLEAVSVGATVAVLAAGAAFAAVAGPWALAGVLLAAQIVLGWAWTRSLGASAGTVALVAGSALACDLAVLWPGDGEAGGHGYDDNGIGTVAGVIGVSLAVTVLYQLARRVHRPGPAAAPAAAPAEGRPSRAADRVSGDMAAALGGVAVTAFLTGFLVLRSEAGAPNPADSMVIAGLIGAGTSVLAGRLLAALAGLGRFAAPGGPGSVGGGVTRVVVLIAAAFGAMAGAGAGSLYGSLTDLGAAPAAALAAAGAVAAACVSLLLGQTAPEAPSAPDSEPRAGALAPGGLAPGGLASGSPVSGSPASRGVLAPGGALAGVLLGALLPIALAAPMVYLVGRQLPG</sequence>
<keyword evidence="2" id="KW-0812">Transmembrane</keyword>
<feature type="transmembrane region" description="Helical" evidence="2">
    <location>
        <begin position="297"/>
        <end position="317"/>
    </location>
</feature>
<proteinExistence type="predicted"/>
<keyword evidence="4" id="KW-1185">Reference proteome</keyword>
<comment type="caution">
    <text evidence="3">The sequence shown here is derived from an EMBL/GenBank/DDBJ whole genome shotgun (WGS) entry which is preliminary data.</text>
</comment>
<feature type="transmembrane region" description="Helical" evidence="2">
    <location>
        <begin position="94"/>
        <end position="119"/>
    </location>
</feature>
<evidence type="ECO:0000313" key="3">
    <source>
        <dbReference type="EMBL" id="OHV21162.1"/>
    </source>
</evidence>
<feature type="transmembrane region" description="Helical" evidence="2">
    <location>
        <begin position="169"/>
        <end position="190"/>
    </location>
</feature>
<name>A0A1S1PKI5_9ACTN</name>
<feature type="transmembrane region" description="Helical" evidence="2">
    <location>
        <begin position="253"/>
        <end position="276"/>
    </location>
</feature>
<gene>
    <name evidence="3" type="ORF">BBK14_07700</name>
</gene>